<accession>F0V1K3</accession>
<name>F0V1K3_MYCS3</name>
<dbReference type="PIRSF" id="PIRSF005650">
    <property type="entry name" value="Uridylate_kin"/>
    <property type="match status" value="1"/>
</dbReference>
<evidence type="ECO:0000256" key="3">
    <source>
        <dbReference type="ARBA" id="ARBA00007614"/>
    </source>
</evidence>
<dbReference type="HAMAP" id="MF_01220_B">
    <property type="entry name" value="PyrH_B"/>
    <property type="match status" value="1"/>
</dbReference>
<dbReference type="Gene3D" id="3.40.1160.10">
    <property type="entry name" value="Acetylglutamate kinase-like"/>
    <property type="match status" value="1"/>
</dbReference>
<evidence type="ECO:0000313" key="13">
    <source>
        <dbReference type="EMBL" id="CBZ40534.1"/>
    </source>
</evidence>
<dbReference type="InterPro" id="IPR036393">
    <property type="entry name" value="AceGlu_kinase-like_sf"/>
</dbReference>
<dbReference type="InterPro" id="IPR001048">
    <property type="entry name" value="Asp/Glu/Uridylate_kinase"/>
</dbReference>
<keyword evidence="5 11" id="KW-0808">Transferase</keyword>
<proteinExistence type="inferred from homology"/>
<evidence type="ECO:0000256" key="5">
    <source>
        <dbReference type="ARBA" id="ARBA00022679"/>
    </source>
</evidence>
<keyword evidence="4 11" id="KW-0963">Cytoplasm</keyword>
<dbReference type="UniPathway" id="UPA00159">
    <property type="reaction ID" value="UER00275"/>
</dbReference>
<feature type="binding site" evidence="11">
    <location>
        <position position="71"/>
    </location>
    <ligand>
        <name>UMP</name>
        <dbReference type="ChEBI" id="CHEBI:57865"/>
    </ligand>
</feature>
<evidence type="ECO:0000256" key="1">
    <source>
        <dbReference type="ARBA" id="ARBA00004496"/>
    </source>
</evidence>
<feature type="binding site" evidence="11">
    <location>
        <position position="52"/>
    </location>
    <ligand>
        <name>ATP</name>
        <dbReference type="ChEBI" id="CHEBI:30616"/>
    </ligand>
</feature>
<keyword evidence="8 11" id="KW-0067">ATP-binding</keyword>
<keyword evidence="6 11" id="KW-0547">Nucleotide-binding</keyword>
<dbReference type="AlphaFoldDB" id="F0V1K3"/>
<comment type="subunit">
    <text evidence="11">Homohexamer.</text>
</comment>
<evidence type="ECO:0000256" key="2">
    <source>
        <dbReference type="ARBA" id="ARBA00004791"/>
    </source>
</evidence>
<dbReference type="GO" id="GO:0005737">
    <property type="term" value="C:cytoplasm"/>
    <property type="evidence" value="ECO:0007669"/>
    <property type="project" value="UniProtKB-SubCell"/>
</dbReference>
<dbReference type="PANTHER" id="PTHR42833:SF4">
    <property type="entry name" value="URIDYLATE KINASE PUMPKIN, CHLOROPLASTIC"/>
    <property type="match status" value="1"/>
</dbReference>
<keyword evidence="7 11" id="KW-0418">Kinase</keyword>
<dbReference type="InterPro" id="IPR015963">
    <property type="entry name" value="Uridylate_kinase_bac"/>
</dbReference>
<evidence type="ECO:0000259" key="12">
    <source>
        <dbReference type="Pfam" id="PF00696"/>
    </source>
</evidence>
<comment type="catalytic activity">
    <reaction evidence="10 11">
        <text>UMP + ATP = UDP + ADP</text>
        <dbReference type="Rhea" id="RHEA:24400"/>
        <dbReference type="ChEBI" id="CHEBI:30616"/>
        <dbReference type="ChEBI" id="CHEBI:57865"/>
        <dbReference type="ChEBI" id="CHEBI:58223"/>
        <dbReference type="ChEBI" id="CHEBI:456216"/>
        <dbReference type="EC" id="2.7.4.22"/>
    </reaction>
</comment>
<comment type="similarity">
    <text evidence="3 11">Belongs to the UMP kinase family.</text>
</comment>
<reference evidence="13 14" key="1">
    <citation type="journal article" date="2011" name="J. Bacteriol.">
        <title>Complete genome sequence of the hemotrophic Mycoplasma suis strain KI3806.</title>
        <authorList>
            <person name="Oehlerking J."/>
            <person name="Kube M."/>
            <person name="Felder K.M."/>
            <person name="Matter D."/>
            <person name="Wittenbrink M.M."/>
            <person name="Schwarzenbach S."/>
            <person name="Kramer M.M."/>
            <person name="Hoelzle K."/>
            <person name="Hoelzle L.E."/>
        </authorList>
    </citation>
    <scope>NUCLEOTIDE SEQUENCE [LARGE SCALE GENOMIC DNA]</scope>
    <source>
        <strain evidence="14">KI_3806</strain>
    </source>
</reference>
<feature type="binding site" evidence="11">
    <location>
        <begin position="11"/>
        <end position="14"/>
    </location>
    <ligand>
        <name>ATP</name>
        <dbReference type="ChEBI" id="CHEBI:30616"/>
    </ligand>
</feature>
<dbReference type="GO" id="GO:0044210">
    <property type="term" value="P:'de novo' CTP biosynthetic process"/>
    <property type="evidence" value="ECO:0007669"/>
    <property type="project" value="UniProtKB-UniRule"/>
</dbReference>
<evidence type="ECO:0000256" key="7">
    <source>
        <dbReference type="ARBA" id="ARBA00022777"/>
    </source>
</evidence>
<dbReference type="PANTHER" id="PTHR42833">
    <property type="entry name" value="URIDYLATE KINASE"/>
    <property type="match status" value="1"/>
</dbReference>
<keyword evidence="9 11" id="KW-0665">Pyrimidine biosynthesis</keyword>
<comment type="function">
    <text evidence="11">Catalyzes the reversible phosphorylation of UMP to UDP.</text>
</comment>
<comment type="caution">
    <text evidence="11">Lacks conserved residue(s) required for the propagation of feature annotation.</text>
</comment>
<dbReference type="GO" id="GO:0005524">
    <property type="term" value="F:ATP binding"/>
    <property type="evidence" value="ECO:0007669"/>
    <property type="project" value="UniProtKB-KW"/>
</dbReference>
<organism evidence="13 14">
    <name type="scientific">Mycoplasma suis (strain KI_3806)</name>
    <dbReference type="NCBI Taxonomy" id="708248"/>
    <lineage>
        <taxon>Bacteria</taxon>
        <taxon>Bacillati</taxon>
        <taxon>Mycoplasmatota</taxon>
        <taxon>Mollicutes</taxon>
        <taxon>Mycoplasmataceae</taxon>
        <taxon>Mycoplasma</taxon>
    </lineage>
</organism>
<dbReference type="EC" id="2.7.4.22" evidence="11"/>
<dbReference type="Proteomes" id="UP000008645">
    <property type="component" value="Chromosome"/>
</dbReference>
<dbReference type="SUPFAM" id="SSF53633">
    <property type="entry name" value="Carbamate kinase-like"/>
    <property type="match status" value="1"/>
</dbReference>
<comment type="subcellular location">
    <subcellularLocation>
        <location evidence="1 11">Cytoplasm</location>
    </subcellularLocation>
</comment>
<sequence length="235" mass="25992">MSVKKERILLKFSGGALKGKGEIYSEEKLIALASQVKELSKSYEIGIVIGGGNIWRGKEEKIDLLSAVQADYVGMMATIMNSYVFKETLESIGVKSRLYSALAVERIVEDYSLSKIEEDLSSGRVIIFGGGLGEPRFSTDSAAIMRGIEIGAKKILIGKDGVEGVYNKDPNIYEDAVFYGQLSYDRIISENIKVFDHSALNLAKENKLHFLIFNQEVENSFIKSLNGGIRVSEIF</sequence>
<evidence type="ECO:0000256" key="8">
    <source>
        <dbReference type="ARBA" id="ARBA00022840"/>
    </source>
</evidence>
<gene>
    <name evidence="11 13" type="primary">pyrH</name>
    <name evidence="13" type="ORF">MSUIS_04410</name>
</gene>
<comment type="activity regulation">
    <text evidence="11">Inhibited by UTP.</text>
</comment>
<feature type="binding site" evidence="11">
    <location>
        <position position="166"/>
    </location>
    <ligand>
        <name>ATP</name>
        <dbReference type="ChEBI" id="CHEBI:30616"/>
    </ligand>
</feature>
<evidence type="ECO:0000256" key="9">
    <source>
        <dbReference type="ARBA" id="ARBA00022975"/>
    </source>
</evidence>
<dbReference type="Pfam" id="PF00696">
    <property type="entry name" value="AA_kinase"/>
    <property type="match status" value="1"/>
</dbReference>
<evidence type="ECO:0000256" key="6">
    <source>
        <dbReference type="ARBA" id="ARBA00022741"/>
    </source>
</evidence>
<feature type="binding site" evidence="11">
    <location>
        <position position="51"/>
    </location>
    <ligand>
        <name>UMP</name>
        <dbReference type="ChEBI" id="CHEBI:57865"/>
    </ligand>
</feature>
<dbReference type="GO" id="GO:0006225">
    <property type="term" value="P:UDP biosynthetic process"/>
    <property type="evidence" value="ECO:0007669"/>
    <property type="project" value="TreeGrafter"/>
</dbReference>
<feature type="binding site" evidence="11">
    <location>
        <position position="169"/>
    </location>
    <ligand>
        <name>ATP</name>
        <dbReference type="ChEBI" id="CHEBI:30616"/>
    </ligand>
</feature>
<dbReference type="RefSeq" id="WP_013609137.1">
    <property type="nucleotide sequence ID" value="NC_015153.1"/>
</dbReference>
<feature type="binding site" evidence="11">
    <location>
        <begin position="132"/>
        <end position="139"/>
    </location>
    <ligand>
        <name>UMP</name>
        <dbReference type="ChEBI" id="CHEBI:57865"/>
    </ligand>
</feature>
<feature type="binding site" evidence="11">
    <location>
        <position position="56"/>
    </location>
    <ligand>
        <name>ATP</name>
        <dbReference type="ChEBI" id="CHEBI:30616"/>
    </ligand>
</feature>
<evidence type="ECO:0000256" key="11">
    <source>
        <dbReference type="HAMAP-Rule" id="MF_01220"/>
    </source>
</evidence>
<dbReference type="NCBIfam" id="TIGR02075">
    <property type="entry name" value="pyrH_bact"/>
    <property type="match status" value="1"/>
</dbReference>
<dbReference type="EMBL" id="FQ790233">
    <property type="protein sequence ID" value="CBZ40534.1"/>
    <property type="molecule type" value="Genomic_DNA"/>
</dbReference>
<dbReference type="GO" id="GO:0033862">
    <property type="term" value="F:UMP kinase activity"/>
    <property type="evidence" value="ECO:0007669"/>
    <property type="project" value="UniProtKB-EC"/>
</dbReference>
<dbReference type="OrthoDB" id="9807458at2"/>
<feature type="domain" description="Aspartate/glutamate/uridylate kinase" evidence="12">
    <location>
        <begin position="7"/>
        <end position="214"/>
    </location>
</feature>
<dbReference type="InterPro" id="IPR011817">
    <property type="entry name" value="Uridylate_kinase"/>
</dbReference>
<protein>
    <recommendedName>
        <fullName evidence="11">Uridylate kinase</fullName>
        <shortName evidence="11">UK</shortName>
        <ecNumber evidence="11">2.7.4.22</ecNumber>
    </recommendedName>
    <alternativeName>
        <fullName evidence="11">Uridine monophosphate kinase</fullName>
        <shortName evidence="11">UMP kinase</shortName>
        <shortName evidence="11">UMPK</shortName>
    </alternativeName>
</protein>
<dbReference type="HOGENOM" id="CLU_033861_0_1_14"/>
<evidence type="ECO:0000256" key="10">
    <source>
        <dbReference type="ARBA" id="ARBA00047767"/>
    </source>
</evidence>
<evidence type="ECO:0000256" key="4">
    <source>
        <dbReference type="ARBA" id="ARBA00022490"/>
    </source>
</evidence>
<evidence type="ECO:0000313" key="14">
    <source>
        <dbReference type="Proteomes" id="UP000008645"/>
    </source>
</evidence>
<dbReference type="KEGG" id="msk:MSUIS_04410"/>
<comment type="pathway">
    <text evidence="2 11">Pyrimidine metabolism; CTP biosynthesis via de novo pathway; UDP from UMP (UMPK route): step 1/1.</text>
</comment>